<evidence type="ECO:0000256" key="3">
    <source>
        <dbReference type="ARBA" id="ARBA00023163"/>
    </source>
</evidence>
<evidence type="ECO:0000259" key="4">
    <source>
        <dbReference type="PROSITE" id="PS50995"/>
    </source>
</evidence>
<keyword evidence="3" id="KW-0804">Transcription</keyword>
<dbReference type="PRINTS" id="PR00598">
    <property type="entry name" value="HTHMARR"/>
</dbReference>
<accession>A0A4R1NHM6</accession>
<evidence type="ECO:0000313" key="5">
    <source>
        <dbReference type="EMBL" id="TCL07122.1"/>
    </source>
</evidence>
<dbReference type="Gene3D" id="1.10.10.10">
    <property type="entry name" value="Winged helix-like DNA-binding domain superfamily/Winged helix DNA-binding domain"/>
    <property type="match status" value="1"/>
</dbReference>
<dbReference type="RefSeq" id="WP_132927073.1">
    <property type="nucleotide sequence ID" value="NZ_SJOI01000001.1"/>
</dbReference>
<dbReference type="PANTHER" id="PTHR42756">
    <property type="entry name" value="TRANSCRIPTIONAL REGULATOR, MARR"/>
    <property type="match status" value="1"/>
</dbReference>
<comment type="caution">
    <text evidence="5">The sequence shown here is derived from an EMBL/GenBank/DDBJ whole genome shotgun (WGS) entry which is preliminary data.</text>
</comment>
<dbReference type="PANTHER" id="PTHR42756:SF1">
    <property type="entry name" value="TRANSCRIPTIONAL REPRESSOR OF EMRAB OPERON"/>
    <property type="match status" value="1"/>
</dbReference>
<organism evidence="5 6">
    <name type="scientific">Sodalis ligni</name>
    <dbReference type="NCBI Taxonomy" id="2697027"/>
    <lineage>
        <taxon>Bacteria</taxon>
        <taxon>Pseudomonadati</taxon>
        <taxon>Pseudomonadota</taxon>
        <taxon>Gammaproteobacteria</taxon>
        <taxon>Enterobacterales</taxon>
        <taxon>Bruguierivoracaceae</taxon>
        <taxon>Sodalis</taxon>
    </lineage>
</organism>
<dbReference type="OrthoDB" id="6195716at2"/>
<keyword evidence="6" id="KW-1185">Reference proteome</keyword>
<dbReference type="Proteomes" id="UP000294555">
    <property type="component" value="Unassembled WGS sequence"/>
</dbReference>
<keyword evidence="1" id="KW-0805">Transcription regulation</keyword>
<evidence type="ECO:0000256" key="1">
    <source>
        <dbReference type="ARBA" id="ARBA00023015"/>
    </source>
</evidence>
<dbReference type="SMART" id="SM00347">
    <property type="entry name" value="HTH_MARR"/>
    <property type="match status" value="1"/>
</dbReference>
<sequence length="148" mass="16885">MSHFTSDDVDTVYTWGRNINRLNCAKDRFLERYLAPYEITAAQFKVMLLMNQKRASTSAELCRCISLDSGAMSRMLDRLENKNMIMRVRSTADRRQHHLALTEKGQLFCQEIGGIAVKAFNDLLAPLTPAELNEFDRLLKKLAVLADS</sequence>
<dbReference type="InterPro" id="IPR036390">
    <property type="entry name" value="WH_DNA-bd_sf"/>
</dbReference>
<dbReference type="SUPFAM" id="SSF46785">
    <property type="entry name" value="Winged helix' DNA-binding domain"/>
    <property type="match status" value="1"/>
</dbReference>
<feature type="domain" description="HTH marR-type" evidence="4">
    <location>
        <begin position="1"/>
        <end position="144"/>
    </location>
</feature>
<keyword evidence="2 5" id="KW-0238">DNA-binding</keyword>
<gene>
    <name evidence="5" type="ORF">EZJ58_5426</name>
</gene>
<dbReference type="Pfam" id="PF01047">
    <property type="entry name" value="MarR"/>
    <property type="match status" value="1"/>
</dbReference>
<dbReference type="GO" id="GO:0003700">
    <property type="term" value="F:DNA-binding transcription factor activity"/>
    <property type="evidence" value="ECO:0007669"/>
    <property type="project" value="InterPro"/>
</dbReference>
<dbReference type="AlphaFoldDB" id="A0A4R1NHM6"/>
<dbReference type="InterPro" id="IPR036388">
    <property type="entry name" value="WH-like_DNA-bd_sf"/>
</dbReference>
<protein>
    <submittedName>
        <fullName evidence="5">DNA-binding MarR family transcriptional regulator</fullName>
    </submittedName>
</protein>
<proteinExistence type="predicted"/>
<name>A0A4R1NHM6_9GAMM</name>
<reference evidence="5 6" key="1">
    <citation type="submission" date="2019-02" db="EMBL/GenBank/DDBJ databases">
        <title>Investigation of anaerobic lignin degradation for improved lignocellulosic biofuels.</title>
        <authorList>
            <person name="Deangelis K."/>
        </authorList>
    </citation>
    <scope>NUCLEOTIDE SEQUENCE [LARGE SCALE GENOMIC DNA]</scope>
    <source>
        <strain evidence="5 6">159R</strain>
    </source>
</reference>
<evidence type="ECO:0000256" key="2">
    <source>
        <dbReference type="ARBA" id="ARBA00023125"/>
    </source>
</evidence>
<evidence type="ECO:0000313" key="6">
    <source>
        <dbReference type="Proteomes" id="UP000294555"/>
    </source>
</evidence>
<dbReference type="InterPro" id="IPR000835">
    <property type="entry name" value="HTH_MarR-typ"/>
</dbReference>
<dbReference type="EMBL" id="SJOI01000001">
    <property type="protein sequence ID" value="TCL07122.1"/>
    <property type="molecule type" value="Genomic_DNA"/>
</dbReference>
<dbReference type="GO" id="GO:0003677">
    <property type="term" value="F:DNA binding"/>
    <property type="evidence" value="ECO:0007669"/>
    <property type="project" value="UniProtKB-KW"/>
</dbReference>
<dbReference type="PROSITE" id="PS50995">
    <property type="entry name" value="HTH_MARR_2"/>
    <property type="match status" value="1"/>
</dbReference>